<dbReference type="GO" id="GO:0046047">
    <property type="term" value="P:TTP catabolic process"/>
    <property type="evidence" value="ECO:0007669"/>
    <property type="project" value="TreeGrafter"/>
</dbReference>
<dbReference type="GO" id="GO:0046076">
    <property type="term" value="P:dTTP catabolic process"/>
    <property type="evidence" value="ECO:0007669"/>
    <property type="project" value="TreeGrafter"/>
</dbReference>
<dbReference type="Proteomes" id="UP001190700">
    <property type="component" value="Unassembled WGS sequence"/>
</dbReference>
<protein>
    <recommendedName>
        <fullName evidence="1">NTP pyrophosphohydrolase MazG-like domain-containing protein</fullName>
    </recommendedName>
</protein>
<dbReference type="GO" id="GO:0046081">
    <property type="term" value="P:dUTP catabolic process"/>
    <property type="evidence" value="ECO:0007669"/>
    <property type="project" value="TreeGrafter"/>
</dbReference>
<dbReference type="GO" id="GO:0047429">
    <property type="term" value="F:nucleoside triphosphate diphosphatase activity"/>
    <property type="evidence" value="ECO:0007669"/>
    <property type="project" value="TreeGrafter"/>
</dbReference>
<dbReference type="PANTHER" id="PTHR30522">
    <property type="entry name" value="NUCLEOSIDE TRIPHOSPHATE PYROPHOSPHOHYDROLASE"/>
    <property type="match status" value="1"/>
</dbReference>
<evidence type="ECO:0000259" key="1">
    <source>
        <dbReference type="Pfam" id="PF03819"/>
    </source>
</evidence>
<dbReference type="PANTHER" id="PTHR30522:SF0">
    <property type="entry name" value="NUCLEOSIDE TRIPHOSPHATE PYROPHOSPHOHYDROLASE"/>
    <property type="match status" value="1"/>
</dbReference>
<name>A0AAE0LH86_9CHLO</name>
<organism evidence="2 3">
    <name type="scientific">Cymbomonas tetramitiformis</name>
    <dbReference type="NCBI Taxonomy" id="36881"/>
    <lineage>
        <taxon>Eukaryota</taxon>
        <taxon>Viridiplantae</taxon>
        <taxon>Chlorophyta</taxon>
        <taxon>Pyramimonadophyceae</taxon>
        <taxon>Pyramimonadales</taxon>
        <taxon>Pyramimonadaceae</taxon>
        <taxon>Cymbomonas</taxon>
    </lineage>
</organism>
<reference evidence="2 3" key="1">
    <citation type="journal article" date="2015" name="Genome Biol. Evol.">
        <title>Comparative Genomics of a Bacterivorous Green Alga Reveals Evolutionary Causalities and Consequences of Phago-Mixotrophic Mode of Nutrition.</title>
        <authorList>
            <person name="Burns J.A."/>
            <person name="Paasch A."/>
            <person name="Narechania A."/>
            <person name="Kim E."/>
        </authorList>
    </citation>
    <scope>NUCLEOTIDE SEQUENCE [LARGE SCALE GENOMIC DNA]</scope>
    <source>
        <strain evidence="2 3">PLY_AMNH</strain>
    </source>
</reference>
<dbReference type="SUPFAM" id="SSF101386">
    <property type="entry name" value="all-alpha NTP pyrophosphatases"/>
    <property type="match status" value="2"/>
</dbReference>
<evidence type="ECO:0000313" key="2">
    <source>
        <dbReference type="EMBL" id="KAK3285107.1"/>
    </source>
</evidence>
<accession>A0AAE0LH86</accession>
<comment type="caution">
    <text evidence="2">The sequence shown here is derived from an EMBL/GenBank/DDBJ whole genome shotgun (WGS) entry which is preliminary data.</text>
</comment>
<dbReference type="GO" id="GO:0046052">
    <property type="term" value="P:UTP catabolic process"/>
    <property type="evidence" value="ECO:0007669"/>
    <property type="project" value="TreeGrafter"/>
</dbReference>
<gene>
    <name evidence="2" type="ORF">CYMTET_7273</name>
</gene>
<feature type="domain" description="NTP pyrophosphohydrolase MazG-like" evidence="1">
    <location>
        <begin position="189"/>
        <end position="272"/>
    </location>
</feature>
<dbReference type="Gene3D" id="1.10.287.1080">
    <property type="entry name" value="MazG-like"/>
    <property type="match status" value="2"/>
</dbReference>
<keyword evidence="3" id="KW-1185">Reference proteome</keyword>
<dbReference type="AlphaFoldDB" id="A0AAE0LH86"/>
<evidence type="ECO:0000313" key="3">
    <source>
        <dbReference type="Proteomes" id="UP001190700"/>
    </source>
</evidence>
<feature type="domain" description="NTP pyrophosphohydrolase MazG-like" evidence="1">
    <location>
        <begin position="38"/>
        <end position="119"/>
    </location>
</feature>
<dbReference type="EMBL" id="LGRX02001962">
    <property type="protein sequence ID" value="KAK3285107.1"/>
    <property type="molecule type" value="Genomic_DNA"/>
</dbReference>
<dbReference type="InterPro" id="IPR011551">
    <property type="entry name" value="NTP_PyrPHydrolase_MazG"/>
</dbReference>
<dbReference type="GO" id="GO:0006203">
    <property type="term" value="P:dGTP catabolic process"/>
    <property type="evidence" value="ECO:0007669"/>
    <property type="project" value="TreeGrafter"/>
</dbReference>
<dbReference type="GO" id="GO:0046061">
    <property type="term" value="P:dATP catabolic process"/>
    <property type="evidence" value="ECO:0007669"/>
    <property type="project" value="TreeGrafter"/>
</dbReference>
<dbReference type="InterPro" id="IPR004518">
    <property type="entry name" value="MazG-like_dom"/>
</dbReference>
<proteinExistence type="predicted"/>
<sequence>MSAPRSIPGGGYTLEDVVFTVERLTCPNTGCPWNKEKSSEDYIRFVCEESQEALQEIAVLAELDTGAEDPALRRALESELGDVLYVALVAIAKAAQKFGFDPLEPYHSAVLKIRGRTPYMSEWGDGSLVNSLSEAHEIWKSRKAEQKATSSVEGLPPTFPPSRSSQQDLVFTVLRLTAAEGGCPWTASQTTENLLRFLCSECHESLHEFERLSKTDENSEMRCEVLQLLISELGDVLFDVLMAIFLASRDYGLEPSNIYGSSVEKIRGRTPYISAWGDGTVAKSGAEAQAIWNVRKAMQKEAAYQG</sequence>
<dbReference type="Pfam" id="PF03819">
    <property type="entry name" value="MazG"/>
    <property type="match status" value="2"/>
</dbReference>